<dbReference type="PROSITE" id="PS00138">
    <property type="entry name" value="SUBTILASE_SER"/>
    <property type="match status" value="1"/>
</dbReference>
<evidence type="ECO:0000256" key="2">
    <source>
        <dbReference type="ARBA" id="ARBA00022670"/>
    </source>
</evidence>
<evidence type="ECO:0000313" key="7">
    <source>
        <dbReference type="EMBL" id="SOB90667.1"/>
    </source>
</evidence>
<reference evidence="8" key="1">
    <citation type="submission" date="2017-08" db="EMBL/GenBank/DDBJ databases">
        <authorList>
            <person name="Varghese N."/>
            <person name="Submissions S."/>
        </authorList>
    </citation>
    <scope>NUCLEOTIDE SEQUENCE [LARGE SCALE GENOMIC DNA]</scope>
    <source>
        <strain evidence="8">JC22</strain>
    </source>
</reference>
<dbReference type="InterPro" id="IPR000209">
    <property type="entry name" value="Peptidase_S8/S53_dom"/>
</dbReference>
<dbReference type="SUPFAM" id="SSF52743">
    <property type="entry name" value="Subtilisin-like"/>
    <property type="match status" value="1"/>
</dbReference>
<dbReference type="Pfam" id="PF00082">
    <property type="entry name" value="Peptidase_S8"/>
    <property type="match status" value="1"/>
</dbReference>
<dbReference type="PANTHER" id="PTHR43806">
    <property type="entry name" value="PEPTIDASE S8"/>
    <property type="match status" value="1"/>
</dbReference>
<dbReference type="PANTHER" id="PTHR43806:SF11">
    <property type="entry name" value="CEREVISIN-RELATED"/>
    <property type="match status" value="1"/>
</dbReference>
<evidence type="ECO:0000256" key="5">
    <source>
        <dbReference type="PROSITE-ProRule" id="PRU01240"/>
    </source>
</evidence>
<evidence type="ECO:0000259" key="6">
    <source>
        <dbReference type="Pfam" id="PF00082"/>
    </source>
</evidence>
<dbReference type="GO" id="GO:0006508">
    <property type="term" value="P:proteolysis"/>
    <property type="evidence" value="ECO:0007669"/>
    <property type="project" value="UniProtKB-KW"/>
</dbReference>
<sequence>MPIKAATASGSLSVSNVVKAIDYAIEQQVDIINMSFGATSPNPIEEKAIQSAIEAGIIVISSSGNSGKRQNYYPASYKNVISVGAIDEQEKRASFSSYNPYVDFVAPAVHINTYNNSFVEPFITVKGTSFASPYFAGVLASLHTLFIEENAVDSLLPFTKDLGNPGKDEEYGHEFVQPFEALNVLRGEPREVVRINDPKKEWAITFNQPVNIESITNHTVSIVKGSGLLENIDVEYSLSKVLKTIYLKPSHNLDSGNYWLIVNHKNSLKY</sequence>
<feature type="domain" description="Peptidase S8/S53" evidence="6">
    <location>
        <begin position="3"/>
        <end position="145"/>
    </location>
</feature>
<dbReference type="PROSITE" id="PS51892">
    <property type="entry name" value="SUBTILASE"/>
    <property type="match status" value="1"/>
</dbReference>
<evidence type="ECO:0000256" key="1">
    <source>
        <dbReference type="ARBA" id="ARBA00011073"/>
    </source>
</evidence>
<dbReference type="InterPro" id="IPR036852">
    <property type="entry name" value="Peptidase_S8/S53_dom_sf"/>
</dbReference>
<dbReference type="InterPro" id="IPR023828">
    <property type="entry name" value="Peptidase_S8_Ser-AS"/>
</dbReference>
<evidence type="ECO:0000313" key="8">
    <source>
        <dbReference type="Proteomes" id="UP000219636"/>
    </source>
</evidence>
<keyword evidence="3" id="KW-0378">Hydrolase</keyword>
<organism evidence="7 8">
    <name type="scientific">Ureibacillus xyleni</name>
    <dbReference type="NCBI Taxonomy" id="614648"/>
    <lineage>
        <taxon>Bacteria</taxon>
        <taxon>Bacillati</taxon>
        <taxon>Bacillota</taxon>
        <taxon>Bacilli</taxon>
        <taxon>Bacillales</taxon>
        <taxon>Caryophanaceae</taxon>
        <taxon>Ureibacillus</taxon>
    </lineage>
</organism>
<name>A0A285RE68_9BACL</name>
<dbReference type="InterPro" id="IPR050131">
    <property type="entry name" value="Peptidase_S8_subtilisin-like"/>
</dbReference>
<comment type="caution">
    <text evidence="5">Lacks conserved residue(s) required for the propagation of feature annotation.</text>
</comment>
<dbReference type="AlphaFoldDB" id="A0A285RE68"/>
<proteinExistence type="inferred from homology"/>
<gene>
    <name evidence="7" type="ORF">SAMN05880501_101194</name>
</gene>
<evidence type="ECO:0000256" key="4">
    <source>
        <dbReference type="ARBA" id="ARBA00022825"/>
    </source>
</evidence>
<dbReference type="Gene3D" id="3.40.50.200">
    <property type="entry name" value="Peptidase S8/S53 domain"/>
    <property type="match status" value="1"/>
</dbReference>
<evidence type="ECO:0000256" key="3">
    <source>
        <dbReference type="ARBA" id="ARBA00022801"/>
    </source>
</evidence>
<keyword evidence="2" id="KW-0645">Protease</keyword>
<dbReference type="EMBL" id="OBMQ01000001">
    <property type="protein sequence ID" value="SOB90667.1"/>
    <property type="molecule type" value="Genomic_DNA"/>
</dbReference>
<protein>
    <submittedName>
        <fullName evidence="7">Subtilase family protein</fullName>
    </submittedName>
</protein>
<comment type="similarity">
    <text evidence="1 5">Belongs to the peptidase S8 family.</text>
</comment>
<keyword evidence="8" id="KW-1185">Reference proteome</keyword>
<dbReference type="GO" id="GO:0004252">
    <property type="term" value="F:serine-type endopeptidase activity"/>
    <property type="evidence" value="ECO:0007669"/>
    <property type="project" value="InterPro"/>
</dbReference>
<dbReference type="Proteomes" id="UP000219636">
    <property type="component" value="Unassembled WGS sequence"/>
</dbReference>
<dbReference type="RefSeq" id="WP_237658310.1">
    <property type="nucleotide sequence ID" value="NZ_OBMQ01000001.1"/>
</dbReference>
<accession>A0A285RE68</accession>
<keyword evidence="4" id="KW-0720">Serine protease</keyword>